<evidence type="ECO:0000313" key="1">
    <source>
        <dbReference type="EMBL" id="AKG08218.1"/>
    </source>
</evidence>
<gene>
    <name evidence="1" type="ORF">AAX06_08755</name>
</gene>
<dbReference type="EMBL" id="CP011376">
    <property type="protein sequence ID" value="AKG08218.1"/>
    <property type="molecule type" value="Genomic_DNA"/>
</dbReference>
<reference evidence="1 2" key="1">
    <citation type="submission" date="2015-05" db="EMBL/GenBank/DDBJ databases">
        <authorList>
            <person name="Dickey A."/>
            <person name="Clawson M."/>
            <person name="Bono J."/>
            <person name="Loy J.D."/>
        </authorList>
    </citation>
    <scope>NUCLEOTIDE SEQUENCE [LARGE SCALE GENOMIC DNA]</scope>
    <source>
        <strain evidence="1 2">22581</strain>
    </source>
</reference>
<dbReference type="Proteomes" id="UP000077465">
    <property type="component" value="Chromosome"/>
</dbReference>
<evidence type="ECO:0000313" key="2">
    <source>
        <dbReference type="Proteomes" id="UP000077465"/>
    </source>
</evidence>
<proteinExistence type="predicted"/>
<accession>A0AAC8PWC1</accession>
<protein>
    <submittedName>
        <fullName evidence="1">Uncharacterized protein</fullName>
    </submittedName>
</protein>
<sequence length="238" mass="27953">MRDVFLAYACEILGATNDGLTGSQIVKFCTSYAIDYNADIPHSTYPFNVGNKRTALLENLRKFKNEHKFIIIKELCELDVFKNNQQAQNLKIKLISEYGESYKNFSKDSTEIEEANYYLTGYEKSQRHYQTAVEKIKFGIYDRNALDDLRLSLELLLKHIFKNEKSLENQKSELGKLFKDNDISTEINNMFVKLIEYFSKYQNNYVKHNDTFSKSDMNFILDFCSLFMKHIIRADKKL</sequence>
<name>A0AAC8PWC1_9GAMM</name>
<dbReference type="AlphaFoldDB" id="A0AAC8PWC1"/>
<organism evidence="1 2">
    <name type="scientific">Moraxella bovoculi</name>
    <dbReference type="NCBI Taxonomy" id="386891"/>
    <lineage>
        <taxon>Bacteria</taxon>
        <taxon>Pseudomonadati</taxon>
        <taxon>Pseudomonadota</taxon>
        <taxon>Gammaproteobacteria</taxon>
        <taxon>Moraxellales</taxon>
        <taxon>Moraxellaceae</taxon>
        <taxon>Moraxella</taxon>
    </lineage>
</organism>
<dbReference type="RefSeq" id="WP_046696180.1">
    <property type="nucleotide sequence ID" value="NZ_CP011376.1"/>
</dbReference>